<evidence type="ECO:0000313" key="3">
    <source>
        <dbReference type="EMBL" id="KAF2996272.1"/>
    </source>
</evidence>
<gene>
    <name evidence="3" type="ORF">E8E13_004811</name>
</gene>
<dbReference type="EMBL" id="SWKU01000028">
    <property type="protein sequence ID" value="KAF2996272.1"/>
    <property type="molecule type" value="Genomic_DNA"/>
</dbReference>
<dbReference type="Pfam" id="PF00856">
    <property type="entry name" value="SET"/>
    <property type="match status" value="1"/>
</dbReference>
<accession>A0A9P4T711</accession>
<reference evidence="3" key="1">
    <citation type="submission" date="2019-04" db="EMBL/GenBank/DDBJ databases">
        <title>Sequencing of skin fungus with MAO and IRED activity.</title>
        <authorList>
            <person name="Marsaioli A.J."/>
            <person name="Bonatto J.M.C."/>
            <person name="Reis Junior O."/>
        </authorList>
    </citation>
    <scope>NUCLEOTIDE SEQUENCE</scope>
    <source>
        <strain evidence="3">30M1</strain>
    </source>
</reference>
<name>A0A9P4T711_CURKU</name>
<evidence type="ECO:0000259" key="2">
    <source>
        <dbReference type="PROSITE" id="PS50280"/>
    </source>
</evidence>
<dbReference type="CDD" id="cd20071">
    <property type="entry name" value="SET_SMYD"/>
    <property type="match status" value="1"/>
</dbReference>
<sequence length="370" mass="40948">MPPQSPHFSVLPTPTAGRAVFARTHIPKTTLLHRATDLSVTVILREYRREVCGHCFFYNRGLNLPIRVAATGYAFCSRECQGAWEDGVGATGVAAWEAVEKLVKGRSREDSEGVELDSLVRPGVEEVEGAWRGVESSAVLIRGARGVEEQQQASHEGLGPLGDEEVGGKGPVKPTKPQRRAVAAALQARISPDVMAFLVSGLVWRHAASSEEWDALVALADDATPYHSADDLSAFTRSYLHLLAILPLPLLPLCTPETLFLLSSRDSHNSFGIRSLDDEGSEFFGYGCWPSASYFNHSCGPNVEKVRNGRVWEFRAGRDVEEGEELSITYLSGEERRLGREKRMHTLRRNWGFDCACHRCREEEGKTRET</sequence>
<protein>
    <recommendedName>
        <fullName evidence="2">SET domain-containing protein</fullName>
    </recommendedName>
</protein>
<dbReference type="InterPro" id="IPR046341">
    <property type="entry name" value="SET_dom_sf"/>
</dbReference>
<evidence type="ECO:0000256" key="1">
    <source>
        <dbReference type="SAM" id="MobiDB-lite"/>
    </source>
</evidence>
<dbReference type="InterPro" id="IPR050869">
    <property type="entry name" value="H3K4_H4K5_MeTrfase"/>
</dbReference>
<dbReference type="OrthoDB" id="1028014at2759"/>
<proteinExistence type="predicted"/>
<keyword evidence="4" id="KW-1185">Reference proteome</keyword>
<dbReference type="AlphaFoldDB" id="A0A9P4T711"/>
<comment type="caution">
    <text evidence="3">The sequence shown here is derived from an EMBL/GenBank/DDBJ whole genome shotgun (WGS) entry which is preliminary data.</text>
</comment>
<evidence type="ECO:0000313" key="4">
    <source>
        <dbReference type="Proteomes" id="UP000801428"/>
    </source>
</evidence>
<organism evidence="3 4">
    <name type="scientific">Curvularia kusanoi</name>
    <name type="common">Cochliobolus kusanoi</name>
    <dbReference type="NCBI Taxonomy" id="90978"/>
    <lineage>
        <taxon>Eukaryota</taxon>
        <taxon>Fungi</taxon>
        <taxon>Dikarya</taxon>
        <taxon>Ascomycota</taxon>
        <taxon>Pezizomycotina</taxon>
        <taxon>Dothideomycetes</taxon>
        <taxon>Pleosporomycetidae</taxon>
        <taxon>Pleosporales</taxon>
        <taxon>Pleosporineae</taxon>
        <taxon>Pleosporaceae</taxon>
        <taxon>Curvularia</taxon>
    </lineage>
</organism>
<dbReference type="InterPro" id="IPR001214">
    <property type="entry name" value="SET_dom"/>
</dbReference>
<dbReference type="PANTHER" id="PTHR12197:SF294">
    <property type="entry name" value="POTENTIAL PROTEIN LYSINE METHYLTRANSFERASE SET6"/>
    <property type="match status" value="1"/>
</dbReference>
<dbReference type="PANTHER" id="PTHR12197">
    <property type="entry name" value="HISTONE-LYSINE N-METHYLTRANSFERASE SMYD"/>
    <property type="match status" value="1"/>
</dbReference>
<feature type="region of interest" description="Disordered" evidence="1">
    <location>
        <begin position="150"/>
        <end position="176"/>
    </location>
</feature>
<dbReference type="SUPFAM" id="SSF82199">
    <property type="entry name" value="SET domain"/>
    <property type="match status" value="1"/>
</dbReference>
<dbReference type="Proteomes" id="UP000801428">
    <property type="component" value="Unassembled WGS sequence"/>
</dbReference>
<dbReference type="Gene3D" id="2.170.270.10">
    <property type="entry name" value="SET domain"/>
    <property type="match status" value="1"/>
</dbReference>
<dbReference type="PROSITE" id="PS50280">
    <property type="entry name" value="SET"/>
    <property type="match status" value="1"/>
</dbReference>
<dbReference type="GO" id="GO:0005634">
    <property type="term" value="C:nucleus"/>
    <property type="evidence" value="ECO:0007669"/>
    <property type="project" value="TreeGrafter"/>
</dbReference>
<feature type="domain" description="SET" evidence="2">
    <location>
        <begin position="6"/>
        <end position="331"/>
    </location>
</feature>